<dbReference type="PANTHER" id="PTHR36216">
    <property type="entry name" value="TRANSCRIPTIONAL REGULATOR, TRMB"/>
    <property type="match status" value="1"/>
</dbReference>
<gene>
    <name evidence="2" type="ORF">SAMN04488066_101126</name>
</gene>
<evidence type="ECO:0000259" key="1">
    <source>
        <dbReference type="Pfam" id="PF24266"/>
    </source>
</evidence>
<dbReference type="InterPro" id="IPR036388">
    <property type="entry name" value="WH-like_DNA-bd_sf"/>
</dbReference>
<dbReference type="InterPro" id="IPR056504">
    <property type="entry name" value="HTH_HVO_0163_N"/>
</dbReference>
<protein>
    <recommendedName>
        <fullName evidence="1">HVO-0163 N-terminal HTH domain-containing protein</fullName>
    </recommendedName>
</protein>
<proteinExistence type="predicted"/>
<dbReference type="Pfam" id="PF12840">
    <property type="entry name" value="HTH_20"/>
    <property type="match status" value="1"/>
</dbReference>
<keyword evidence="3" id="KW-1185">Reference proteome</keyword>
<evidence type="ECO:0000313" key="3">
    <source>
        <dbReference type="Proteomes" id="UP000323537"/>
    </source>
</evidence>
<dbReference type="RefSeq" id="WP_149782927.1">
    <property type="nucleotide sequence ID" value="NZ_BAAADP010000001.1"/>
</dbReference>
<dbReference type="Gene3D" id="1.10.10.10">
    <property type="entry name" value="Winged helix-like DNA-binding domain superfamily/Winged helix DNA-binding domain"/>
    <property type="match status" value="2"/>
</dbReference>
<dbReference type="SUPFAM" id="SSF46785">
    <property type="entry name" value="Winged helix' DNA-binding domain"/>
    <property type="match status" value="1"/>
</dbReference>
<dbReference type="OrthoDB" id="28610at2157"/>
<dbReference type="CDD" id="cd00090">
    <property type="entry name" value="HTH_ARSR"/>
    <property type="match status" value="1"/>
</dbReference>
<dbReference type="EMBL" id="FOPZ01000001">
    <property type="protein sequence ID" value="SFH31591.1"/>
    <property type="molecule type" value="Genomic_DNA"/>
</dbReference>
<dbReference type="PANTHER" id="PTHR36216:SF1">
    <property type="entry name" value="HTH ARSR-TYPE DOMAIN-CONTAINING PROTEIN"/>
    <property type="match status" value="1"/>
</dbReference>
<feature type="domain" description="HVO-0163 N-terminal HTH" evidence="1">
    <location>
        <begin position="3"/>
        <end position="71"/>
    </location>
</feature>
<dbReference type="InterPro" id="IPR036390">
    <property type="entry name" value="WH_DNA-bd_sf"/>
</dbReference>
<organism evidence="2 3">
    <name type="scientific">Halorubrum aquaticum</name>
    <dbReference type="NCBI Taxonomy" id="387340"/>
    <lineage>
        <taxon>Archaea</taxon>
        <taxon>Methanobacteriati</taxon>
        <taxon>Methanobacteriota</taxon>
        <taxon>Stenosarchaea group</taxon>
        <taxon>Halobacteria</taxon>
        <taxon>Halobacteriales</taxon>
        <taxon>Haloferacaceae</taxon>
        <taxon>Halorubrum</taxon>
    </lineage>
</organism>
<dbReference type="InterPro" id="IPR011991">
    <property type="entry name" value="ArsR-like_HTH"/>
</dbReference>
<reference evidence="2 3" key="1">
    <citation type="submission" date="2016-10" db="EMBL/GenBank/DDBJ databases">
        <authorList>
            <person name="Varghese N."/>
            <person name="Submissions S."/>
        </authorList>
    </citation>
    <scope>NUCLEOTIDE SEQUENCE [LARGE SCALE GENOMIC DNA]</scope>
    <source>
        <strain evidence="2 3">CGMCC 1.6377</strain>
    </source>
</reference>
<name>A0A1I2Z3J4_9EURY</name>
<evidence type="ECO:0000313" key="2">
    <source>
        <dbReference type="EMBL" id="SFH31591.1"/>
    </source>
</evidence>
<accession>A0A1I2Z3J4</accession>
<sequence>MPDTRTRVRRHVRETPGVHFNRVGRDLDIATGQAQYHLRRLVRDDEVAVERVAGRAHYFDPTFDPWERRAIAFLRRETARGILLRLHAEGPTRPTTLASDLDLARSTIAWHVSNLVDAGTIEKSADRPMTVELARPERTAELLDAVSPSLPDRLVDRFVRTVDSLFE</sequence>
<dbReference type="Pfam" id="PF24266">
    <property type="entry name" value="HTH_HVO_0163_N"/>
    <property type="match status" value="1"/>
</dbReference>
<dbReference type="Proteomes" id="UP000323537">
    <property type="component" value="Unassembled WGS sequence"/>
</dbReference>
<dbReference type="AlphaFoldDB" id="A0A1I2Z3J4"/>